<sequence>MKNVSSEIGKKYRTIKPIIFVVDQNGIDCRCIERIPVSHFMILANLRTKNRFPMQLHLLSDGLRTCSPLNWFVEQGNLMSCYTQTDIHQYLICIMSYYNQIMSHNITDRCRSEVKRCVLYIESKYDGGSWIIAFRNGLFQLETRTYRGIDRVDELWVLYLLAPICDHMPQHQSTLPRSTDVFATRYSLLSPNPNKGHSYKGGGAVDLGCQGQGVNRSSILIMDIKENIEPHKEGCDKPRFLRRR</sequence>
<dbReference type="EnsemblMetazoa" id="CapteT200661">
    <property type="protein sequence ID" value="CapteP200661"/>
    <property type="gene ID" value="CapteG200661"/>
</dbReference>
<accession>R7U2Q4</accession>
<dbReference type="HOGENOM" id="CLU_1138945_0_0_1"/>
<reference evidence="3" key="1">
    <citation type="submission" date="2012-12" db="EMBL/GenBank/DDBJ databases">
        <authorList>
            <person name="Hellsten U."/>
            <person name="Grimwood J."/>
            <person name="Chapman J.A."/>
            <person name="Shapiro H."/>
            <person name="Aerts A."/>
            <person name="Otillar R.P."/>
            <person name="Terry A.Y."/>
            <person name="Boore J.L."/>
            <person name="Simakov O."/>
            <person name="Marletaz F."/>
            <person name="Cho S.-J."/>
            <person name="Edsinger-Gonzales E."/>
            <person name="Havlak P."/>
            <person name="Kuo D.-H."/>
            <person name="Larsson T."/>
            <person name="Lv J."/>
            <person name="Arendt D."/>
            <person name="Savage R."/>
            <person name="Osoegawa K."/>
            <person name="de Jong P."/>
            <person name="Lindberg D.R."/>
            <person name="Seaver E.C."/>
            <person name="Weisblat D.A."/>
            <person name="Putnam N.H."/>
            <person name="Grigoriev I.V."/>
            <person name="Rokhsar D.S."/>
        </authorList>
    </citation>
    <scope>NUCLEOTIDE SEQUENCE</scope>
    <source>
        <strain evidence="3">I ESC-2004</strain>
    </source>
</reference>
<proteinExistence type="predicted"/>
<reference evidence="1 3" key="2">
    <citation type="journal article" date="2013" name="Nature">
        <title>Insights into bilaterian evolution from three spiralian genomes.</title>
        <authorList>
            <person name="Simakov O."/>
            <person name="Marletaz F."/>
            <person name="Cho S.J."/>
            <person name="Edsinger-Gonzales E."/>
            <person name="Havlak P."/>
            <person name="Hellsten U."/>
            <person name="Kuo D.H."/>
            <person name="Larsson T."/>
            <person name="Lv J."/>
            <person name="Arendt D."/>
            <person name="Savage R."/>
            <person name="Osoegawa K."/>
            <person name="de Jong P."/>
            <person name="Grimwood J."/>
            <person name="Chapman J.A."/>
            <person name="Shapiro H."/>
            <person name="Aerts A."/>
            <person name="Otillar R.P."/>
            <person name="Terry A.Y."/>
            <person name="Boore J.L."/>
            <person name="Grigoriev I.V."/>
            <person name="Lindberg D.R."/>
            <person name="Seaver E.C."/>
            <person name="Weisblat D.A."/>
            <person name="Putnam N.H."/>
            <person name="Rokhsar D.S."/>
        </authorList>
    </citation>
    <scope>NUCLEOTIDE SEQUENCE</scope>
    <source>
        <strain evidence="1 3">I ESC-2004</strain>
    </source>
</reference>
<dbReference type="AlphaFoldDB" id="R7U2Q4"/>
<dbReference type="EMBL" id="KB306106">
    <property type="protein sequence ID" value="ELU00158.1"/>
    <property type="molecule type" value="Genomic_DNA"/>
</dbReference>
<reference evidence="2" key="3">
    <citation type="submission" date="2015-06" db="UniProtKB">
        <authorList>
            <consortium name="EnsemblMetazoa"/>
        </authorList>
    </citation>
    <scope>IDENTIFICATION</scope>
</reference>
<name>R7U2Q4_CAPTE</name>
<evidence type="ECO:0000313" key="2">
    <source>
        <dbReference type="EnsemblMetazoa" id="CapteP200661"/>
    </source>
</evidence>
<dbReference type="EMBL" id="AMQN01009743">
    <property type="status" value="NOT_ANNOTATED_CDS"/>
    <property type="molecule type" value="Genomic_DNA"/>
</dbReference>
<evidence type="ECO:0000313" key="1">
    <source>
        <dbReference type="EMBL" id="ELU00158.1"/>
    </source>
</evidence>
<dbReference type="Proteomes" id="UP000014760">
    <property type="component" value="Unassembled WGS sequence"/>
</dbReference>
<gene>
    <name evidence="1" type="ORF">CAPTEDRAFT_200661</name>
</gene>
<organism evidence="1">
    <name type="scientific">Capitella teleta</name>
    <name type="common">Polychaete worm</name>
    <dbReference type="NCBI Taxonomy" id="283909"/>
    <lineage>
        <taxon>Eukaryota</taxon>
        <taxon>Metazoa</taxon>
        <taxon>Spiralia</taxon>
        <taxon>Lophotrochozoa</taxon>
        <taxon>Annelida</taxon>
        <taxon>Polychaeta</taxon>
        <taxon>Sedentaria</taxon>
        <taxon>Scolecida</taxon>
        <taxon>Capitellidae</taxon>
        <taxon>Capitella</taxon>
    </lineage>
</organism>
<protein>
    <submittedName>
        <fullName evidence="1 2">Uncharacterized protein</fullName>
    </submittedName>
</protein>
<evidence type="ECO:0000313" key="3">
    <source>
        <dbReference type="Proteomes" id="UP000014760"/>
    </source>
</evidence>
<keyword evidence="3" id="KW-1185">Reference proteome</keyword>